<dbReference type="PANTHER" id="PTHR35370">
    <property type="entry name" value="CYTOPLASMIC PROTEIN-RELATED-RELATED"/>
    <property type="match status" value="1"/>
</dbReference>
<proteinExistence type="predicted"/>
<accession>A0A518G536</accession>
<dbReference type="AlphaFoldDB" id="A0A518G536"/>
<protein>
    <recommendedName>
        <fullName evidence="3">Type VI secretion protein, VC_A0110 family</fullName>
    </recommendedName>
</protein>
<dbReference type="NCBIfam" id="TIGR03359">
    <property type="entry name" value="VI_chp_6"/>
    <property type="match status" value="1"/>
</dbReference>
<sequence>MSDTLYRYYEDELASFQQESREFAERYPSAAGRLQIDQGQTADPHVERLIQSFSFLNARIRKKLDDDFPELTDALLSILYPHFMAPIPAMTTLQFHGEPANLQASGMAIERHSALHTQPVHGLPCKFRTCYPVELWPVEIENAQLVSAPFADDLDLPSNAMAALKLQIKCTGGMRFEDLSLEKLRLHIDGDSRLVGKVHEMLLNRTIGVSVRATHDTAGKSQIQLDPEECLFPVGFEAEDAILPFPKNSFVGFQLLSELFSFPGKFAYVDLGGWQQVREAQLGTQVEVTFYLSEAQERLEREVNRNTFRLGCTPVVNLFERICEPIQLSHKDYRYKIVPDVHHPKGMEIYSVNTVKSADPHVDRDLKPFYSFHRPGRSNATEAYWFTTRTSSLIAGDLGTDVHLHLVDPDFDPHLPAEAALTVIATCTNRDLPLQLQSYHERLSFELESAIPLRGITNLQHVTSPLRAPMRRKAHWSLVSHLTLNHLSITDSDEGVESLRQMLRLYDFSDSNSNSKLTAVNRQMVEGILSVSNRRVTRRIGKADESAFCRGLEITLELDEEKYIGVGAFLFSCVMRHFFAKYASINSFTELLAKTKQREAPLRHWSPLLGAEHL</sequence>
<name>A0A518G536_9BACT</name>
<dbReference type="PANTHER" id="PTHR35370:SF1">
    <property type="entry name" value="TYPE VI SECRETION SYSTEM COMPONENT TSSF1"/>
    <property type="match status" value="1"/>
</dbReference>
<dbReference type="PIRSF" id="PIRSF028304">
    <property type="entry name" value="UCP028304"/>
    <property type="match status" value="1"/>
</dbReference>
<dbReference type="Pfam" id="PF05947">
    <property type="entry name" value="T6SS_TssF"/>
    <property type="match status" value="1"/>
</dbReference>
<keyword evidence="2" id="KW-1185">Reference proteome</keyword>
<evidence type="ECO:0000313" key="1">
    <source>
        <dbReference type="EMBL" id="QDV23701.1"/>
    </source>
</evidence>
<gene>
    <name evidence="1" type="ORF">Q31a_20060</name>
</gene>
<dbReference type="Proteomes" id="UP000318017">
    <property type="component" value="Chromosome"/>
</dbReference>
<evidence type="ECO:0008006" key="3">
    <source>
        <dbReference type="Google" id="ProtNLM"/>
    </source>
</evidence>
<dbReference type="RefSeq" id="WP_145076807.1">
    <property type="nucleotide sequence ID" value="NZ_CP036298.1"/>
</dbReference>
<dbReference type="InterPro" id="IPR010272">
    <property type="entry name" value="T6SS_TssF"/>
</dbReference>
<dbReference type="KEGG" id="ahel:Q31a_20060"/>
<reference evidence="1 2" key="1">
    <citation type="submission" date="2019-02" db="EMBL/GenBank/DDBJ databases">
        <title>Deep-cultivation of Planctomycetes and their phenomic and genomic characterization uncovers novel biology.</title>
        <authorList>
            <person name="Wiegand S."/>
            <person name="Jogler M."/>
            <person name="Boedeker C."/>
            <person name="Pinto D."/>
            <person name="Vollmers J."/>
            <person name="Rivas-Marin E."/>
            <person name="Kohn T."/>
            <person name="Peeters S.H."/>
            <person name="Heuer A."/>
            <person name="Rast P."/>
            <person name="Oberbeckmann S."/>
            <person name="Bunk B."/>
            <person name="Jeske O."/>
            <person name="Meyerdierks A."/>
            <person name="Storesund J.E."/>
            <person name="Kallscheuer N."/>
            <person name="Luecker S."/>
            <person name="Lage O.M."/>
            <person name="Pohl T."/>
            <person name="Merkel B.J."/>
            <person name="Hornburger P."/>
            <person name="Mueller R.-W."/>
            <person name="Bruemmer F."/>
            <person name="Labrenz M."/>
            <person name="Spormann A.M."/>
            <person name="Op den Camp H."/>
            <person name="Overmann J."/>
            <person name="Amann R."/>
            <person name="Jetten M.S.M."/>
            <person name="Mascher T."/>
            <person name="Medema M.H."/>
            <person name="Devos D.P."/>
            <person name="Kaster A.-K."/>
            <person name="Ovreas L."/>
            <person name="Rohde M."/>
            <person name="Galperin M.Y."/>
            <person name="Jogler C."/>
        </authorList>
    </citation>
    <scope>NUCLEOTIDE SEQUENCE [LARGE SCALE GENOMIC DNA]</scope>
    <source>
        <strain evidence="1 2">Q31a</strain>
    </source>
</reference>
<organism evidence="1 2">
    <name type="scientific">Aureliella helgolandensis</name>
    <dbReference type="NCBI Taxonomy" id="2527968"/>
    <lineage>
        <taxon>Bacteria</taxon>
        <taxon>Pseudomonadati</taxon>
        <taxon>Planctomycetota</taxon>
        <taxon>Planctomycetia</taxon>
        <taxon>Pirellulales</taxon>
        <taxon>Pirellulaceae</taxon>
        <taxon>Aureliella</taxon>
    </lineage>
</organism>
<dbReference type="OrthoDB" id="9763676at2"/>
<dbReference type="EMBL" id="CP036298">
    <property type="protein sequence ID" value="QDV23701.1"/>
    <property type="molecule type" value="Genomic_DNA"/>
</dbReference>
<evidence type="ECO:0000313" key="2">
    <source>
        <dbReference type="Proteomes" id="UP000318017"/>
    </source>
</evidence>